<dbReference type="Proteomes" id="UP001144204">
    <property type="component" value="Unassembled WGS sequence"/>
</dbReference>
<dbReference type="Pfam" id="PF17783">
    <property type="entry name" value="WHD_CvfB"/>
    <property type="match status" value="1"/>
</dbReference>
<dbReference type="InterPro" id="IPR048588">
    <property type="entry name" value="CvfB_S1_2nd"/>
</dbReference>
<comment type="similarity">
    <text evidence="1">Belongs to the CvfB family.</text>
</comment>
<evidence type="ECO:0000313" key="4">
    <source>
        <dbReference type="Proteomes" id="UP001144204"/>
    </source>
</evidence>
<dbReference type="InterPro" id="IPR048587">
    <property type="entry name" value="CvfB_S1_3rd"/>
</dbReference>
<gene>
    <name evidence="3" type="ORF">WR164_08760</name>
</gene>
<dbReference type="InterPro" id="IPR040764">
    <property type="entry name" value="CvfB_WH"/>
</dbReference>
<dbReference type="Pfam" id="PF21191">
    <property type="entry name" value="CvfB_1st"/>
    <property type="match status" value="1"/>
</dbReference>
<sequence length="293" mass="33163">MENILGKIISGNVTDENEQNYYVQINGITFMLNKNEIKKPMKLGSHFTGFAYQNENKKYQITRNIPKVLFDHYAFGNVVQSKYDFGVFVNIGLPDKDIAVSMDDLPQKYSLWPKAGDHLMIALENDHKGRIWGKLADRDIFHAISLPANRHSMNKNVRATVIELKLGGTIVMTDQYHLGFIHPSEVENPLRMGEVVNGRVIGVHQNGSLNLSTKPRAYEAIDNDAEMVLAVLQHANHHQIPYTDKSKPEDIRTFFGISKAQFKRAVGHLLKQRLITESKSGIQLTDLGINKKI</sequence>
<evidence type="ECO:0000313" key="3">
    <source>
        <dbReference type="EMBL" id="GLB46897.1"/>
    </source>
</evidence>
<dbReference type="PIRSF" id="PIRSF012524">
    <property type="entry name" value="YitL_S1"/>
    <property type="match status" value="1"/>
</dbReference>
<accession>A0A9W6ESW8</accession>
<evidence type="ECO:0000259" key="2">
    <source>
        <dbReference type="PROSITE" id="PS50126"/>
    </source>
</evidence>
<reference evidence="3" key="2">
    <citation type="journal article" date="2023" name="PLoS ONE">
        <title>Philodulcilactobacillus myokoensis gen. nov., sp. nov., a fructophilic, acidophilic, and agar-phobic lactic acid bacterium isolated from fermented vegetable extracts.</title>
        <authorList>
            <person name="Kouya T."/>
            <person name="Ishiyama Y."/>
            <person name="Ohashi S."/>
            <person name="Kumakubo R."/>
            <person name="Yamazaki T."/>
            <person name="Otaki T."/>
        </authorList>
    </citation>
    <scope>NUCLEOTIDE SEQUENCE</scope>
    <source>
        <strain evidence="3">WR16-4</strain>
    </source>
</reference>
<dbReference type="AlphaFoldDB" id="A0A9W6ESW8"/>
<dbReference type="Gene3D" id="2.40.50.330">
    <property type="match status" value="1"/>
</dbReference>
<dbReference type="Pfam" id="PF13509">
    <property type="entry name" value="S1_2"/>
    <property type="match status" value="1"/>
</dbReference>
<dbReference type="SUPFAM" id="SSF50249">
    <property type="entry name" value="Nucleic acid-binding proteins"/>
    <property type="match status" value="1"/>
</dbReference>
<dbReference type="InterPro" id="IPR003029">
    <property type="entry name" value="S1_domain"/>
</dbReference>
<dbReference type="Pfam" id="PF21543">
    <property type="entry name" value="CvfB_2nd"/>
    <property type="match status" value="1"/>
</dbReference>
<dbReference type="InterPro" id="IPR039566">
    <property type="entry name" value="CvfB_S1_st"/>
</dbReference>
<protein>
    <submittedName>
        <fullName evidence="3">S1 RNA-binding protein</fullName>
    </submittedName>
</protein>
<feature type="domain" description="S1 motif" evidence="2">
    <location>
        <begin position="154"/>
        <end position="214"/>
    </location>
</feature>
<dbReference type="PROSITE" id="PS50126">
    <property type="entry name" value="S1"/>
    <property type="match status" value="1"/>
</dbReference>
<dbReference type="InterPro" id="IPR014464">
    <property type="entry name" value="CvfB_fam"/>
</dbReference>
<dbReference type="InterPro" id="IPR012340">
    <property type="entry name" value="NA-bd_OB-fold"/>
</dbReference>
<comment type="caution">
    <text evidence="3">The sequence shown here is derived from an EMBL/GenBank/DDBJ whole genome shotgun (WGS) entry which is preliminary data.</text>
</comment>
<dbReference type="PANTHER" id="PTHR37296">
    <property type="entry name" value="CONSERVED VIRULENCE FACTOR B"/>
    <property type="match status" value="1"/>
</dbReference>
<organism evidence="3 4">
    <name type="scientific">Philodulcilactobacillus myokoensis</name>
    <dbReference type="NCBI Taxonomy" id="2929573"/>
    <lineage>
        <taxon>Bacteria</taxon>
        <taxon>Bacillati</taxon>
        <taxon>Bacillota</taxon>
        <taxon>Bacilli</taxon>
        <taxon>Lactobacillales</taxon>
        <taxon>Lactobacillaceae</taxon>
        <taxon>Philodulcilactobacillus</taxon>
    </lineage>
</organism>
<dbReference type="Gene3D" id="2.40.50.140">
    <property type="entry name" value="Nucleic acid-binding proteins"/>
    <property type="match status" value="2"/>
</dbReference>
<keyword evidence="4" id="KW-1185">Reference proteome</keyword>
<proteinExistence type="inferred from homology"/>
<dbReference type="EMBL" id="BRPL01000002">
    <property type="protein sequence ID" value="GLB46897.1"/>
    <property type="molecule type" value="Genomic_DNA"/>
</dbReference>
<dbReference type="GO" id="GO:0003676">
    <property type="term" value="F:nucleic acid binding"/>
    <property type="evidence" value="ECO:0007669"/>
    <property type="project" value="InterPro"/>
</dbReference>
<evidence type="ECO:0000256" key="1">
    <source>
        <dbReference type="PIRNR" id="PIRNR012524"/>
    </source>
</evidence>
<dbReference type="InterPro" id="IPR036388">
    <property type="entry name" value="WH-like_DNA-bd_sf"/>
</dbReference>
<name>A0A9W6ESW8_9LACO</name>
<dbReference type="Gene3D" id="1.10.10.10">
    <property type="entry name" value="Winged helix-like DNA-binding domain superfamily/Winged helix DNA-binding domain"/>
    <property type="match status" value="1"/>
</dbReference>
<reference evidence="3" key="1">
    <citation type="submission" date="2022-07" db="EMBL/GenBank/DDBJ databases">
        <authorList>
            <person name="Kouya T."/>
            <person name="Ishiyama Y."/>
        </authorList>
    </citation>
    <scope>NUCLEOTIDE SEQUENCE</scope>
    <source>
        <strain evidence="3">WR16-4</strain>
    </source>
</reference>
<dbReference type="SMART" id="SM00316">
    <property type="entry name" value="S1"/>
    <property type="match status" value="1"/>
</dbReference>
<dbReference type="PANTHER" id="PTHR37296:SF1">
    <property type="entry name" value="CONSERVED VIRULENCE FACTOR B"/>
    <property type="match status" value="1"/>
</dbReference>
<dbReference type="RefSeq" id="WP_286136359.1">
    <property type="nucleotide sequence ID" value="NZ_BRPL01000002.1"/>
</dbReference>